<feature type="transmembrane region" description="Helical" evidence="1">
    <location>
        <begin position="12"/>
        <end position="31"/>
    </location>
</feature>
<evidence type="ECO:0000313" key="3">
    <source>
        <dbReference type="Proteomes" id="UP000033618"/>
    </source>
</evidence>
<sequence length="81" mass="9520">MGLPYYWWVFRRGWALTSSFFVLALIGWVALIGNRAYLHFLANALPIWAMLFVAYAARYKIKQTYYRDVLRRAGDEHASSK</sequence>
<dbReference type="PATRIC" id="fig|28092.6.peg.598"/>
<evidence type="ECO:0000256" key="1">
    <source>
        <dbReference type="SAM" id="Phobius"/>
    </source>
</evidence>
<reference evidence="2 3" key="1">
    <citation type="submission" date="2015-03" db="EMBL/GenBank/DDBJ databases">
        <title>Draft Genome Sequence of Burkholderia andropogonis type strain ICMP2807, isolated from Sorghum bicolor.</title>
        <authorList>
            <person name="Lopes-Santos L."/>
            <person name="Castro D.B."/>
            <person name="Ottoboni L.M."/>
            <person name="Park D."/>
            <person name="Weirc B.S."/>
            <person name="Destefano S.A."/>
        </authorList>
    </citation>
    <scope>NUCLEOTIDE SEQUENCE [LARGE SCALE GENOMIC DNA]</scope>
    <source>
        <strain evidence="2 3">ICMP2807</strain>
    </source>
</reference>
<evidence type="ECO:0000313" key="2">
    <source>
        <dbReference type="EMBL" id="KKB64900.1"/>
    </source>
</evidence>
<protein>
    <submittedName>
        <fullName evidence="2">Uncharacterized protein</fullName>
    </submittedName>
</protein>
<keyword evidence="1" id="KW-0812">Transmembrane</keyword>
<feature type="transmembrane region" description="Helical" evidence="1">
    <location>
        <begin position="37"/>
        <end position="57"/>
    </location>
</feature>
<name>A0A0F5K4M3_9BURK</name>
<keyword evidence="3" id="KW-1185">Reference proteome</keyword>
<keyword evidence="1" id="KW-1133">Transmembrane helix</keyword>
<dbReference type="Proteomes" id="UP000033618">
    <property type="component" value="Unassembled WGS sequence"/>
</dbReference>
<dbReference type="RefSeq" id="WP_024904867.1">
    <property type="nucleotide sequence ID" value="NZ_CADFGU010000004.1"/>
</dbReference>
<accession>A0A0F5K4M3</accession>
<gene>
    <name evidence="2" type="ORF">WM40_02560</name>
</gene>
<keyword evidence="1" id="KW-0472">Membrane</keyword>
<comment type="caution">
    <text evidence="2">The sequence shown here is derived from an EMBL/GenBank/DDBJ whole genome shotgun (WGS) entry which is preliminary data.</text>
</comment>
<dbReference type="AlphaFoldDB" id="A0A0F5K4M3"/>
<organism evidence="2 3">
    <name type="scientific">Robbsia andropogonis</name>
    <dbReference type="NCBI Taxonomy" id="28092"/>
    <lineage>
        <taxon>Bacteria</taxon>
        <taxon>Pseudomonadati</taxon>
        <taxon>Pseudomonadota</taxon>
        <taxon>Betaproteobacteria</taxon>
        <taxon>Burkholderiales</taxon>
        <taxon>Burkholderiaceae</taxon>
        <taxon>Robbsia</taxon>
    </lineage>
</organism>
<proteinExistence type="predicted"/>
<dbReference type="STRING" id="28092.WM40_02560"/>
<dbReference type="EMBL" id="LAQU01000002">
    <property type="protein sequence ID" value="KKB64900.1"/>
    <property type="molecule type" value="Genomic_DNA"/>
</dbReference>